<dbReference type="AlphaFoldDB" id="M4BH51"/>
<dbReference type="InParanoid" id="M4BH51"/>
<proteinExistence type="predicted"/>
<name>M4BH51_HYAAE</name>
<dbReference type="HOGENOM" id="CLU_2255357_0_0_1"/>
<reference evidence="2" key="1">
    <citation type="journal article" date="2010" name="Science">
        <title>Signatures of adaptation to obligate biotrophy in the Hyaloperonospora arabidopsidis genome.</title>
        <authorList>
            <person name="Baxter L."/>
            <person name="Tripathy S."/>
            <person name="Ishaque N."/>
            <person name="Boot N."/>
            <person name="Cabral A."/>
            <person name="Kemen E."/>
            <person name="Thines M."/>
            <person name="Ah-Fong A."/>
            <person name="Anderson R."/>
            <person name="Badejoko W."/>
            <person name="Bittner-Eddy P."/>
            <person name="Boore J.L."/>
            <person name="Chibucos M.C."/>
            <person name="Coates M."/>
            <person name="Dehal P."/>
            <person name="Delehaunty K."/>
            <person name="Dong S."/>
            <person name="Downton P."/>
            <person name="Dumas B."/>
            <person name="Fabro G."/>
            <person name="Fronick C."/>
            <person name="Fuerstenberg S.I."/>
            <person name="Fulton L."/>
            <person name="Gaulin E."/>
            <person name="Govers F."/>
            <person name="Hughes L."/>
            <person name="Humphray S."/>
            <person name="Jiang R.H."/>
            <person name="Judelson H."/>
            <person name="Kamoun S."/>
            <person name="Kyung K."/>
            <person name="Meijer H."/>
            <person name="Minx P."/>
            <person name="Morris P."/>
            <person name="Nelson J."/>
            <person name="Phuntumart V."/>
            <person name="Qutob D."/>
            <person name="Rehmany A."/>
            <person name="Rougon-Cardoso A."/>
            <person name="Ryden P."/>
            <person name="Torto-Alalibo T."/>
            <person name="Studholme D."/>
            <person name="Wang Y."/>
            <person name="Win J."/>
            <person name="Wood J."/>
            <person name="Clifton S.W."/>
            <person name="Rogers J."/>
            <person name="Van den Ackerveken G."/>
            <person name="Jones J.D."/>
            <person name="McDowell J.M."/>
            <person name="Beynon J."/>
            <person name="Tyler B.M."/>
        </authorList>
    </citation>
    <scope>NUCLEOTIDE SEQUENCE [LARGE SCALE GENOMIC DNA]</scope>
    <source>
        <strain evidence="2">Emoy2</strain>
    </source>
</reference>
<evidence type="ECO:0000313" key="1">
    <source>
        <dbReference type="EnsemblProtists" id="HpaP805727"/>
    </source>
</evidence>
<dbReference type="EnsemblProtists" id="HpaT805727">
    <property type="protein sequence ID" value="HpaP805727"/>
    <property type="gene ID" value="HpaG805727"/>
</dbReference>
<protein>
    <submittedName>
        <fullName evidence="1">Uncharacterized protein</fullName>
    </submittedName>
</protein>
<accession>M4BH51</accession>
<dbReference type="EMBL" id="JH598254">
    <property type="status" value="NOT_ANNOTATED_CDS"/>
    <property type="molecule type" value="Genomic_DNA"/>
</dbReference>
<dbReference type="Proteomes" id="UP000011713">
    <property type="component" value="Unassembled WGS sequence"/>
</dbReference>
<organism evidence="1 2">
    <name type="scientific">Hyaloperonospora arabidopsidis (strain Emoy2)</name>
    <name type="common">Downy mildew agent</name>
    <name type="synonym">Peronospora arabidopsidis</name>
    <dbReference type="NCBI Taxonomy" id="559515"/>
    <lineage>
        <taxon>Eukaryota</taxon>
        <taxon>Sar</taxon>
        <taxon>Stramenopiles</taxon>
        <taxon>Oomycota</taxon>
        <taxon>Peronosporomycetes</taxon>
        <taxon>Peronosporales</taxon>
        <taxon>Peronosporaceae</taxon>
        <taxon>Hyaloperonospora</taxon>
    </lineage>
</organism>
<keyword evidence="2" id="KW-1185">Reference proteome</keyword>
<evidence type="ECO:0000313" key="2">
    <source>
        <dbReference type="Proteomes" id="UP000011713"/>
    </source>
</evidence>
<sequence length="104" mass="12316">MWGLWGSMPWRKFALRRPLERRGSPTPPYWARLMNHLVKPRDMVRDSEAAYTRKLKNLKAKLKNVTPVDDKELNKLKEELNVVLGPRKTLAKLLLKKGFFWRTS</sequence>
<dbReference type="VEuPathDB" id="FungiDB:HpaG805727"/>
<reference evidence="1" key="2">
    <citation type="submission" date="2015-06" db="UniProtKB">
        <authorList>
            <consortium name="EnsemblProtists"/>
        </authorList>
    </citation>
    <scope>IDENTIFICATION</scope>
    <source>
        <strain evidence="1">Emoy2</strain>
    </source>
</reference>